<proteinExistence type="predicted"/>
<reference evidence="1" key="1">
    <citation type="submission" date="2023-04" db="EMBL/GenBank/DDBJ databases">
        <title>A chromosome-level genome assembly of the parasitoid wasp Eretmocerus hayati.</title>
        <authorList>
            <person name="Zhong Y."/>
            <person name="Liu S."/>
            <person name="Liu Y."/>
        </authorList>
    </citation>
    <scope>NUCLEOTIDE SEQUENCE</scope>
    <source>
        <strain evidence="1">ZJU_SS_LIU_2023</strain>
    </source>
</reference>
<evidence type="ECO:0000313" key="2">
    <source>
        <dbReference type="Proteomes" id="UP001239111"/>
    </source>
</evidence>
<gene>
    <name evidence="1" type="ORF">QAD02_003971</name>
</gene>
<protein>
    <submittedName>
        <fullName evidence="1">Uncharacterized protein</fullName>
    </submittedName>
</protein>
<accession>A0ACC2NNJ9</accession>
<organism evidence="1 2">
    <name type="scientific">Eretmocerus hayati</name>
    <dbReference type="NCBI Taxonomy" id="131215"/>
    <lineage>
        <taxon>Eukaryota</taxon>
        <taxon>Metazoa</taxon>
        <taxon>Ecdysozoa</taxon>
        <taxon>Arthropoda</taxon>
        <taxon>Hexapoda</taxon>
        <taxon>Insecta</taxon>
        <taxon>Pterygota</taxon>
        <taxon>Neoptera</taxon>
        <taxon>Endopterygota</taxon>
        <taxon>Hymenoptera</taxon>
        <taxon>Apocrita</taxon>
        <taxon>Proctotrupomorpha</taxon>
        <taxon>Chalcidoidea</taxon>
        <taxon>Aphelinidae</taxon>
        <taxon>Aphelininae</taxon>
        <taxon>Eretmocerus</taxon>
    </lineage>
</organism>
<evidence type="ECO:0000313" key="1">
    <source>
        <dbReference type="EMBL" id="KAJ8672711.1"/>
    </source>
</evidence>
<dbReference type="Proteomes" id="UP001239111">
    <property type="component" value="Chromosome 3"/>
</dbReference>
<sequence>MAPVDKRHTLEKGAPGRPKHEVWSLGFRRVVKQCEKTQRTIHAAFCVICSKVLCNTASKRLSAHRRVCSFEPNNDAEILIKHQSTADTELAKGEIVSRIVSADDATTTITFVDDIDESQFENSVDPIVNKTEYTFVDSGETFEHFKATCVTGNDAKLDMAFTQFFIGCNIPFSVADSPYFKKLCTFLNPACRLISSEQLSGPLLDTMHLKFHKDVKVGPTSVLLIDGWKNEATNSKNVTAMLRTEANETIFLDNHELSNSKDIVKDLTDIVQASIADVSERYSTEVFAVIMGNSCSLIKMEDIDGVWLFSCNAYILKLFIKDYIPSDFMNTLCKLLRQLNTVFRDEDLENKISGDMRWTNIKCILEYCITNLAMIQTVLSSENLIKLTQEQKVLFFSEEFIQKIESYIAFLDSISEMSTVCQMPKANIADTTEQWLSLSLPAEDLELGNKLSMRQASVLKVQSLVANYLHPAYRGKRLTDDQMNGVEEFLLTELNSDGLNSLQSYVNGESIFKVLNQKAGLNASTYWSLARRTHSDLATLALKLISIPASINTNFSQTFNTMTNTSLKADQLRKLFAVYYHLKETEEKSEIE</sequence>
<dbReference type="EMBL" id="CM056743">
    <property type="protein sequence ID" value="KAJ8672711.1"/>
    <property type="molecule type" value="Genomic_DNA"/>
</dbReference>
<name>A0ACC2NNJ9_9HYME</name>
<comment type="caution">
    <text evidence="1">The sequence shown here is derived from an EMBL/GenBank/DDBJ whole genome shotgun (WGS) entry which is preliminary data.</text>
</comment>
<keyword evidence="2" id="KW-1185">Reference proteome</keyword>